<feature type="transmembrane region" description="Helical" evidence="1">
    <location>
        <begin position="6"/>
        <end position="26"/>
    </location>
</feature>
<proteinExistence type="predicted"/>
<dbReference type="EMBL" id="BTSX01000003">
    <property type="protein sequence ID" value="GMS87272.1"/>
    <property type="molecule type" value="Genomic_DNA"/>
</dbReference>
<evidence type="ECO:0008006" key="4">
    <source>
        <dbReference type="Google" id="ProtNLM"/>
    </source>
</evidence>
<protein>
    <recommendedName>
        <fullName evidence="4">Secreted protein</fullName>
    </recommendedName>
</protein>
<keyword evidence="1" id="KW-0812">Transmembrane</keyword>
<name>A0AAV5SY34_9BILA</name>
<comment type="caution">
    <text evidence="2">The sequence shown here is derived from an EMBL/GenBank/DDBJ whole genome shotgun (WGS) entry which is preliminary data.</text>
</comment>
<sequence length="94" mass="10287">NQLSVILPFMLSSSFIISLLLAAAIARSEGAAFLRPVAEPNKRIRLCGPPLLQYIFANKLYECEGVASGGVKPNHCLLHKRLHACRAAERDLLC</sequence>
<reference evidence="2" key="1">
    <citation type="submission" date="2023-10" db="EMBL/GenBank/DDBJ databases">
        <title>Genome assembly of Pristionchus species.</title>
        <authorList>
            <person name="Yoshida K."/>
            <person name="Sommer R.J."/>
        </authorList>
    </citation>
    <scope>NUCLEOTIDE SEQUENCE</scope>
    <source>
        <strain evidence="2">RS0144</strain>
    </source>
</reference>
<keyword evidence="1" id="KW-1133">Transmembrane helix</keyword>
<accession>A0AAV5SY34</accession>
<evidence type="ECO:0000256" key="1">
    <source>
        <dbReference type="SAM" id="Phobius"/>
    </source>
</evidence>
<evidence type="ECO:0000313" key="2">
    <source>
        <dbReference type="EMBL" id="GMS87272.1"/>
    </source>
</evidence>
<keyword evidence="3" id="KW-1185">Reference proteome</keyword>
<feature type="non-terminal residue" evidence="2">
    <location>
        <position position="94"/>
    </location>
</feature>
<keyword evidence="1" id="KW-0472">Membrane</keyword>
<dbReference type="Proteomes" id="UP001432027">
    <property type="component" value="Unassembled WGS sequence"/>
</dbReference>
<organism evidence="2 3">
    <name type="scientific">Pristionchus entomophagus</name>
    <dbReference type="NCBI Taxonomy" id="358040"/>
    <lineage>
        <taxon>Eukaryota</taxon>
        <taxon>Metazoa</taxon>
        <taxon>Ecdysozoa</taxon>
        <taxon>Nematoda</taxon>
        <taxon>Chromadorea</taxon>
        <taxon>Rhabditida</taxon>
        <taxon>Rhabditina</taxon>
        <taxon>Diplogasteromorpha</taxon>
        <taxon>Diplogasteroidea</taxon>
        <taxon>Neodiplogasteridae</taxon>
        <taxon>Pristionchus</taxon>
    </lineage>
</organism>
<feature type="non-terminal residue" evidence="2">
    <location>
        <position position="1"/>
    </location>
</feature>
<dbReference type="AlphaFoldDB" id="A0AAV5SY34"/>
<gene>
    <name evidence="2" type="ORF">PENTCL1PPCAC_9447</name>
</gene>
<evidence type="ECO:0000313" key="3">
    <source>
        <dbReference type="Proteomes" id="UP001432027"/>
    </source>
</evidence>